<dbReference type="Pfam" id="PF07715">
    <property type="entry name" value="Plug"/>
    <property type="match status" value="1"/>
</dbReference>
<feature type="chain" id="PRO_5022693320" evidence="11">
    <location>
        <begin position="21"/>
        <end position="660"/>
    </location>
</feature>
<feature type="domain" description="TonB-dependent receptor plug" evidence="13">
    <location>
        <begin position="39"/>
        <end position="146"/>
    </location>
</feature>
<evidence type="ECO:0000256" key="8">
    <source>
        <dbReference type="ARBA" id="ARBA00023170"/>
    </source>
</evidence>
<evidence type="ECO:0000256" key="11">
    <source>
        <dbReference type="SAM" id="SignalP"/>
    </source>
</evidence>
<dbReference type="Proteomes" id="UP000324611">
    <property type="component" value="Unassembled WGS sequence"/>
</dbReference>
<organism evidence="14 15">
    <name type="scientific">Chitinophaga agrisoli</name>
    <dbReference type="NCBI Taxonomy" id="2607653"/>
    <lineage>
        <taxon>Bacteria</taxon>
        <taxon>Pseudomonadati</taxon>
        <taxon>Bacteroidota</taxon>
        <taxon>Chitinophagia</taxon>
        <taxon>Chitinophagales</taxon>
        <taxon>Chitinophagaceae</taxon>
        <taxon>Chitinophaga</taxon>
    </lineage>
</organism>
<sequence>MKIIFTLALFCLLGGMSAYAQSDSIKHLDEIVIYQANKATPVSFLNLGKTAIQAKNIGQEPSFLLSETPAITVYSDAGSQQGYSYYRLRGIDQTRINTTLDGMPLNEPEDQGAYFSNYPDILNSISRVQIQRGTGTSQNGVASYAGSVQLFSPDLTDSAGFTLGAGYGSYNSLRAFGEYKSGLKKHGAMYLRASQVYTDGYKENAFNNSRSLFASGGLFYDKSIWKLNIMAGHQRNGMAWLPVADSLISINRKTNANTKAEKDAFFQGLAQLQHQWHPSMHASIISSIYYTYLKGGYGFDGNNFIGLPSNGELFHYNFRSHFVGLFSNYTLTHTHNKWTTGIHGNWYTRQHKGVDDVAGELYRNSGYKQELSAFSKLEYYLGGFTFYTDLQYRYAGFQYRGSVPLERLEWHFLNPRAGISYAVSKQASIYYSIGRTGREPTRNDIFGGNDDLVADSLLKPLIYNKDPEFVVDQELGARIRGNRGALQLNAYYMRFKNEIVLNGQIGPNGLVLTDNVKSSFRTGMEVSASYQLSRSFSLVNNSSWNYSKITEQTGAFKPVLTPALIINQEIIYQRQRFLAGISGRYQSSSYIDFANMGLIRDYTLFNARIQYTFPQYVVTLFINNLSNARYYNNGALAADGSMSYFVQAPANVYVAFKYTF</sequence>
<evidence type="ECO:0000256" key="9">
    <source>
        <dbReference type="ARBA" id="ARBA00023237"/>
    </source>
</evidence>
<evidence type="ECO:0000259" key="12">
    <source>
        <dbReference type="Pfam" id="PF00593"/>
    </source>
</evidence>
<reference evidence="14 15" key="1">
    <citation type="submission" date="2019-09" db="EMBL/GenBank/DDBJ databases">
        <title>Chitinophaga ginsengihumi sp. nov., isolated from soil of ginseng rhizosphere.</title>
        <authorList>
            <person name="Lee J."/>
        </authorList>
    </citation>
    <scope>NUCLEOTIDE SEQUENCE [LARGE SCALE GENOMIC DNA]</scope>
    <source>
        <strain evidence="14 15">BN140078</strain>
    </source>
</reference>
<evidence type="ECO:0000256" key="3">
    <source>
        <dbReference type="ARBA" id="ARBA00022452"/>
    </source>
</evidence>
<feature type="domain" description="TonB-dependent receptor-like beta-barrel" evidence="12">
    <location>
        <begin position="259"/>
        <end position="625"/>
    </location>
</feature>
<evidence type="ECO:0000256" key="4">
    <source>
        <dbReference type="ARBA" id="ARBA00022692"/>
    </source>
</evidence>
<protein>
    <submittedName>
        <fullName evidence="14">TonB-dependent receptor</fullName>
    </submittedName>
</protein>
<evidence type="ECO:0000259" key="13">
    <source>
        <dbReference type="Pfam" id="PF07715"/>
    </source>
</evidence>
<keyword evidence="9" id="KW-0998">Cell outer membrane</keyword>
<keyword evidence="15" id="KW-1185">Reference proteome</keyword>
<comment type="caution">
    <text evidence="14">The sequence shown here is derived from an EMBL/GenBank/DDBJ whole genome shotgun (WGS) entry which is preliminary data.</text>
</comment>
<keyword evidence="6 10" id="KW-0798">TonB box</keyword>
<dbReference type="Pfam" id="PF00593">
    <property type="entry name" value="TonB_dep_Rec_b-barrel"/>
    <property type="match status" value="1"/>
</dbReference>
<dbReference type="RefSeq" id="WP_149838242.1">
    <property type="nucleotide sequence ID" value="NZ_VUOC01000002.1"/>
</dbReference>
<dbReference type="InterPro" id="IPR000531">
    <property type="entry name" value="Beta-barrel_TonB"/>
</dbReference>
<dbReference type="InterPro" id="IPR039426">
    <property type="entry name" value="TonB-dep_rcpt-like"/>
</dbReference>
<keyword evidence="8 14" id="KW-0675">Receptor</keyword>
<accession>A0A5B2VYT0</accession>
<comment type="similarity">
    <text evidence="10">Belongs to the TonB-dependent receptor family.</text>
</comment>
<evidence type="ECO:0000313" key="14">
    <source>
        <dbReference type="EMBL" id="KAA2243366.1"/>
    </source>
</evidence>
<name>A0A5B2VYT0_9BACT</name>
<evidence type="ECO:0000256" key="1">
    <source>
        <dbReference type="ARBA" id="ARBA00004571"/>
    </source>
</evidence>
<dbReference type="EMBL" id="VUOC01000002">
    <property type="protein sequence ID" value="KAA2243366.1"/>
    <property type="molecule type" value="Genomic_DNA"/>
</dbReference>
<dbReference type="GO" id="GO:0009279">
    <property type="term" value="C:cell outer membrane"/>
    <property type="evidence" value="ECO:0007669"/>
    <property type="project" value="UniProtKB-SubCell"/>
</dbReference>
<feature type="signal peptide" evidence="11">
    <location>
        <begin position="1"/>
        <end position="20"/>
    </location>
</feature>
<reference evidence="14 15" key="2">
    <citation type="submission" date="2019-09" db="EMBL/GenBank/DDBJ databases">
        <authorList>
            <person name="Jin C."/>
        </authorList>
    </citation>
    <scope>NUCLEOTIDE SEQUENCE [LARGE SCALE GENOMIC DNA]</scope>
    <source>
        <strain evidence="14 15">BN140078</strain>
    </source>
</reference>
<dbReference type="Gene3D" id="2.40.170.20">
    <property type="entry name" value="TonB-dependent receptor, beta-barrel domain"/>
    <property type="match status" value="1"/>
</dbReference>
<dbReference type="PANTHER" id="PTHR30069:SF29">
    <property type="entry name" value="HEMOGLOBIN AND HEMOGLOBIN-HAPTOGLOBIN-BINDING PROTEIN 1-RELATED"/>
    <property type="match status" value="1"/>
</dbReference>
<evidence type="ECO:0000256" key="2">
    <source>
        <dbReference type="ARBA" id="ARBA00022448"/>
    </source>
</evidence>
<evidence type="ECO:0000313" key="15">
    <source>
        <dbReference type="Proteomes" id="UP000324611"/>
    </source>
</evidence>
<gene>
    <name evidence="14" type="ORF">F0L74_12760</name>
</gene>
<dbReference type="GO" id="GO:0044718">
    <property type="term" value="P:siderophore transmembrane transport"/>
    <property type="evidence" value="ECO:0007669"/>
    <property type="project" value="TreeGrafter"/>
</dbReference>
<dbReference type="InterPro" id="IPR036942">
    <property type="entry name" value="Beta-barrel_TonB_sf"/>
</dbReference>
<evidence type="ECO:0000256" key="7">
    <source>
        <dbReference type="ARBA" id="ARBA00023136"/>
    </source>
</evidence>
<evidence type="ECO:0000256" key="5">
    <source>
        <dbReference type="ARBA" id="ARBA00022729"/>
    </source>
</evidence>
<dbReference type="InterPro" id="IPR037066">
    <property type="entry name" value="Plug_dom_sf"/>
</dbReference>
<keyword evidence="3" id="KW-1134">Transmembrane beta strand</keyword>
<dbReference type="InterPro" id="IPR012910">
    <property type="entry name" value="Plug_dom"/>
</dbReference>
<keyword evidence="7 10" id="KW-0472">Membrane</keyword>
<evidence type="ECO:0000256" key="10">
    <source>
        <dbReference type="RuleBase" id="RU003357"/>
    </source>
</evidence>
<dbReference type="Gene3D" id="2.170.130.10">
    <property type="entry name" value="TonB-dependent receptor, plug domain"/>
    <property type="match status" value="1"/>
</dbReference>
<keyword evidence="2" id="KW-0813">Transport</keyword>
<comment type="subcellular location">
    <subcellularLocation>
        <location evidence="1">Cell outer membrane</location>
        <topology evidence="1">Multi-pass membrane protein</topology>
    </subcellularLocation>
</comment>
<dbReference type="GO" id="GO:0015344">
    <property type="term" value="F:siderophore uptake transmembrane transporter activity"/>
    <property type="evidence" value="ECO:0007669"/>
    <property type="project" value="TreeGrafter"/>
</dbReference>
<dbReference type="AlphaFoldDB" id="A0A5B2VYT0"/>
<keyword evidence="4" id="KW-0812">Transmembrane</keyword>
<evidence type="ECO:0000256" key="6">
    <source>
        <dbReference type="ARBA" id="ARBA00023077"/>
    </source>
</evidence>
<dbReference type="PANTHER" id="PTHR30069">
    <property type="entry name" value="TONB-DEPENDENT OUTER MEMBRANE RECEPTOR"/>
    <property type="match status" value="1"/>
</dbReference>
<keyword evidence="5 11" id="KW-0732">Signal</keyword>
<proteinExistence type="inferred from homology"/>
<dbReference type="SUPFAM" id="SSF56935">
    <property type="entry name" value="Porins"/>
    <property type="match status" value="1"/>
</dbReference>